<organism evidence="1 2">
    <name type="scientific">Mycolicibacterium iranicum</name>
    <name type="common">Mycobacterium iranicum</name>
    <dbReference type="NCBI Taxonomy" id="912594"/>
    <lineage>
        <taxon>Bacteria</taxon>
        <taxon>Bacillati</taxon>
        <taxon>Actinomycetota</taxon>
        <taxon>Actinomycetes</taxon>
        <taxon>Mycobacteriales</taxon>
        <taxon>Mycobacteriaceae</taxon>
        <taxon>Mycolicibacterium</taxon>
    </lineage>
</organism>
<dbReference type="RefSeq" id="WP_085176361.1">
    <property type="nucleotide sequence ID" value="NZ_LQPC01000039.1"/>
</dbReference>
<gene>
    <name evidence="1" type="ORF">OY187_14920</name>
</gene>
<dbReference type="InterPro" id="IPR022536">
    <property type="entry name" value="EspC"/>
</dbReference>
<keyword evidence="2" id="KW-1185">Reference proteome</keyword>
<evidence type="ECO:0000313" key="2">
    <source>
        <dbReference type="Proteomes" id="UP001084650"/>
    </source>
</evidence>
<sequence>MTRIEDLNLKVVTEHIERLAGHHEAAADKVLGANRSVQGVAARVESTHGLICYATSSALAVAESSRSSAGQALHRVAADLAEKLRNTSANYQNADYMNHQKLSAECRT</sequence>
<reference evidence="1" key="1">
    <citation type="submission" date="2022-12" db="EMBL/GenBank/DDBJ databases">
        <title>Whole genome sequence of Mycolicibacterium iranicum strain SBH312.</title>
        <authorList>
            <person name="Jani J."/>
            <person name="Arifin Mustapha Z."/>
            <person name="Ahmed K."/>
            <person name="Kai Ling C."/>
        </authorList>
    </citation>
    <scope>NUCLEOTIDE SEQUENCE</scope>
    <source>
        <strain evidence="1">SBH312</strain>
    </source>
</reference>
<protein>
    <submittedName>
        <fullName evidence="1">ESX-1 secretion-associated protein</fullName>
    </submittedName>
</protein>
<dbReference type="Pfam" id="PF10824">
    <property type="entry name" value="T7SS_ESX_EspC"/>
    <property type="match status" value="1"/>
</dbReference>
<accession>A0ABT4HGL7</accession>
<name>A0ABT4HGL7_MYCIR</name>
<comment type="caution">
    <text evidence="1">The sequence shown here is derived from an EMBL/GenBank/DDBJ whole genome shotgun (WGS) entry which is preliminary data.</text>
</comment>
<proteinExistence type="predicted"/>
<evidence type="ECO:0000313" key="1">
    <source>
        <dbReference type="EMBL" id="MCZ0729346.1"/>
    </source>
</evidence>
<dbReference type="EMBL" id="JAPQYE010000006">
    <property type="protein sequence ID" value="MCZ0729346.1"/>
    <property type="molecule type" value="Genomic_DNA"/>
</dbReference>
<dbReference type="Proteomes" id="UP001084650">
    <property type="component" value="Unassembled WGS sequence"/>
</dbReference>